<feature type="transmembrane region" description="Helical" evidence="2">
    <location>
        <begin position="80"/>
        <end position="101"/>
    </location>
</feature>
<evidence type="ECO:0000313" key="4">
    <source>
        <dbReference type="EMBL" id="GAP63262.1"/>
    </source>
</evidence>
<accession>A0A0M8K945</accession>
<organism evidence="4 5">
    <name type="scientific">Ardenticatena maritima</name>
    <dbReference type="NCBI Taxonomy" id="872965"/>
    <lineage>
        <taxon>Bacteria</taxon>
        <taxon>Bacillati</taxon>
        <taxon>Chloroflexota</taxon>
        <taxon>Ardenticatenia</taxon>
        <taxon>Ardenticatenales</taxon>
        <taxon>Ardenticatenaceae</taxon>
        <taxon>Ardenticatena</taxon>
    </lineage>
</organism>
<keyword evidence="2" id="KW-0812">Transmembrane</keyword>
<dbReference type="Pfam" id="PF13727">
    <property type="entry name" value="CoA_binding_3"/>
    <property type="match status" value="1"/>
</dbReference>
<dbReference type="OrthoDB" id="9803111at2"/>
<protein>
    <recommendedName>
        <fullName evidence="3">Polysaccharide biosynthesis protein CapD-like domain-containing protein</fullName>
    </recommendedName>
</protein>
<feature type="transmembrane region" description="Helical" evidence="2">
    <location>
        <begin position="47"/>
        <end position="68"/>
    </location>
</feature>
<dbReference type="PANTHER" id="PTHR43318">
    <property type="entry name" value="UDP-N-ACETYLGLUCOSAMINE 4,6-DEHYDRATASE"/>
    <property type="match status" value="1"/>
</dbReference>
<dbReference type="Proteomes" id="UP000037784">
    <property type="component" value="Unassembled WGS sequence"/>
</dbReference>
<dbReference type="RefSeq" id="WP_054493123.1">
    <property type="nucleotide sequence ID" value="NZ_BBZA01000131.1"/>
</dbReference>
<sequence>MFKKPRPVAQRHIRRIFLDLAIVPMAYLVALALRFDGHIPSAYWSIWLRWSLYATLLYIAANFAFGNYRRLWVFASLREVMRLAESTLTAAAMLLALHLLWPTPARLPTSVHLVAPLLVLLLEAIVHFRRIVLAWLNPRARRYQYTRPTRTRVLIVGVNHGARQLAHSLQNDLLGRYIVVGFLDDADENQAMSVEELPVLGRIATLPEAVEEDNVDMVVIAQRFNNRAAFQRVLDLCYQANVQIKVLPSTLQLVSGVQLDLADLSDIEPDTLLNRDPATIDELDCRRVIENQVVLVTGACGSIGSELAAQIAALAPRRLILLDIDESGLHDLRIRLQAELPHITVDTYLCSVTSRRKLEHLFSTHRPAVVYHAAAYKHVPMMERFPEEAILTNVLGTRTVSELAAQYGVQRFVFVSTDKAVNPSSVMGATKRIGERWIHAMQSVSDTHFTAVRFGNVIGSRGSVVPTFAHQIERHRPVTITHPDMHRFFISIPEAVSLVIQASAYTTGGECYMLDMGEEIAIRDLAERMIRIKGLRPHIDIPIHYIGLRPGEKLHEELKYADEERRPTPHERIFCITPPPPPYTIEELGQAIDLVVDAAQRLLPADMLRLLCMDIALWRAENIAQHVYAWHERGEIAPISLPSTA</sequence>
<dbReference type="InterPro" id="IPR003869">
    <property type="entry name" value="Polysac_CapD-like"/>
</dbReference>
<dbReference type="PANTHER" id="PTHR43318:SF1">
    <property type="entry name" value="POLYSACCHARIDE BIOSYNTHESIS PROTEIN EPSC-RELATED"/>
    <property type="match status" value="1"/>
</dbReference>
<comment type="similarity">
    <text evidence="1">Belongs to the polysaccharide synthase family.</text>
</comment>
<feature type="domain" description="Polysaccharide biosynthesis protein CapD-like" evidence="3">
    <location>
        <begin position="294"/>
        <end position="577"/>
    </location>
</feature>
<feature type="transmembrane region" description="Helical" evidence="2">
    <location>
        <begin position="16"/>
        <end position="35"/>
    </location>
</feature>
<gene>
    <name evidence="4" type="ORF">ARMA_1685</name>
</gene>
<dbReference type="InterPro" id="IPR036291">
    <property type="entry name" value="NAD(P)-bd_dom_sf"/>
</dbReference>
<comment type="caution">
    <text evidence="4">The sequence shown here is derived from an EMBL/GenBank/DDBJ whole genome shotgun (WGS) entry which is preliminary data.</text>
</comment>
<dbReference type="CDD" id="cd05237">
    <property type="entry name" value="UDP_invert_4-6DH_SDR_e"/>
    <property type="match status" value="1"/>
</dbReference>
<dbReference type="SUPFAM" id="SSF51735">
    <property type="entry name" value="NAD(P)-binding Rossmann-fold domains"/>
    <property type="match status" value="1"/>
</dbReference>
<keyword evidence="2" id="KW-0472">Membrane</keyword>
<dbReference type="Gene3D" id="3.40.50.720">
    <property type="entry name" value="NAD(P)-binding Rossmann-like Domain"/>
    <property type="match status" value="2"/>
</dbReference>
<reference evidence="5" key="2">
    <citation type="submission" date="2015-08" db="EMBL/GenBank/DDBJ databases">
        <title>Draft Genome Sequence of a Heterotrophic Facultative Anaerobic Bacterium Ardenticatena maritima Strain 110S.</title>
        <authorList>
            <person name="Kawaichi S."/>
            <person name="Yoshida T."/>
            <person name="Sako Y."/>
            <person name="Nakamura R."/>
        </authorList>
    </citation>
    <scope>NUCLEOTIDE SEQUENCE [LARGE SCALE GENOMIC DNA]</scope>
    <source>
        <strain evidence="5">110S</strain>
    </source>
</reference>
<evidence type="ECO:0000256" key="2">
    <source>
        <dbReference type="SAM" id="Phobius"/>
    </source>
</evidence>
<dbReference type="InterPro" id="IPR051203">
    <property type="entry name" value="Polysaccharide_Synthase-Rel"/>
</dbReference>
<dbReference type="AlphaFoldDB" id="A0A0M8K945"/>
<reference evidence="4 5" key="1">
    <citation type="journal article" date="2015" name="Genome Announc.">
        <title>Draft Genome Sequence of a Heterotrophic Facultative Anaerobic Thermophilic Bacterium, Ardenticatena maritima Strain 110ST.</title>
        <authorList>
            <person name="Kawaichi S."/>
            <person name="Yoshida T."/>
            <person name="Sako Y."/>
            <person name="Nakamura R."/>
        </authorList>
    </citation>
    <scope>NUCLEOTIDE SEQUENCE [LARGE SCALE GENOMIC DNA]</scope>
    <source>
        <strain evidence="4 5">110S</strain>
    </source>
</reference>
<dbReference type="Pfam" id="PF02719">
    <property type="entry name" value="Polysacc_synt_2"/>
    <property type="match status" value="1"/>
</dbReference>
<evidence type="ECO:0000313" key="5">
    <source>
        <dbReference type="Proteomes" id="UP000037784"/>
    </source>
</evidence>
<name>A0A0M8K945_9CHLR</name>
<evidence type="ECO:0000256" key="1">
    <source>
        <dbReference type="ARBA" id="ARBA00007430"/>
    </source>
</evidence>
<keyword evidence="5" id="KW-1185">Reference proteome</keyword>
<dbReference type="InParanoid" id="A0A0M8K945"/>
<proteinExistence type="inferred from homology"/>
<dbReference type="InterPro" id="IPR029063">
    <property type="entry name" value="SAM-dependent_MTases_sf"/>
</dbReference>
<feature type="transmembrane region" description="Helical" evidence="2">
    <location>
        <begin position="113"/>
        <end position="136"/>
    </location>
</feature>
<evidence type="ECO:0000259" key="3">
    <source>
        <dbReference type="Pfam" id="PF02719"/>
    </source>
</evidence>
<dbReference type="SUPFAM" id="SSF53335">
    <property type="entry name" value="S-adenosyl-L-methionine-dependent methyltransferases"/>
    <property type="match status" value="1"/>
</dbReference>
<dbReference type="EMBL" id="BBZA01000131">
    <property type="protein sequence ID" value="GAP63262.1"/>
    <property type="molecule type" value="Genomic_DNA"/>
</dbReference>
<keyword evidence="2" id="KW-1133">Transmembrane helix</keyword>
<dbReference type="FunCoup" id="A0A0M8K945">
    <property type="interactions" value="56"/>
</dbReference>